<accession>A0A8H6K2W0</accession>
<evidence type="ECO:0000313" key="1">
    <source>
        <dbReference type="EMBL" id="KAF6823859.1"/>
    </source>
</evidence>
<dbReference type="Proteomes" id="UP000654918">
    <property type="component" value="Unassembled WGS sequence"/>
</dbReference>
<sequence length="269" mass="29527">MAALSSAFPSLGCYKPTGTVAFKLGYLSSIAEHRLNAGKGALVLENGTSVNLDVIWTRVAPRIMSDLGPANVTHANGLAKPMLATADVLLPICRMLLEIDMLEDFAKLVTRVPRAIEHPKVTTADFEELMKFLQGLAPLLADHRVPLEASLWSVLYKKIISEHLRKSVGPFPSRGSDQVVWRKSLASVRESWRRIPEDTLKILLAGDYASIMEPSNSILDGSYVTDGHSVWTSYGNDTELSRAMARRAVKGIRSLRDASCGDKRRAVDL</sequence>
<organism evidence="1 2">
    <name type="scientific">Colletotrichum plurivorum</name>
    <dbReference type="NCBI Taxonomy" id="2175906"/>
    <lineage>
        <taxon>Eukaryota</taxon>
        <taxon>Fungi</taxon>
        <taxon>Dikarya</taxon>
        <taxon>Ascomycota</taxon>
        <taxon>Pezizomycotina</taxon>
        <taxon>Sordariomycetes</taxon>
        <taxon>Hypocreomycetidae</taxon>
        <taxon>Glomerellales</taxon>
        <taxon>Glomerellaceae</taxon>
        <taxon>Colletotrichum</taxon>
        <taxon>Colletotrichum orchidearum species complex</taxon>
    </lineage>
</organism>
<comment type="caution">
    <text evidence="1">The sequence shown here is derived from an EMBL/GenBank/DDBJ whole genome shotgun (WGS) entry which is preliminary data.</text>
</comment>
<dbReference type="AlphaFoldDB" id="A0A8H6K2W0"/>
<dbReference type="EMBL" id="WIGO01000204">
    <property type="protein sequence ID" value="KAF6823859.1"/>
    <property type="molecule type" value="Genomic_DNA"/>
</dbReference>
<evidence type="ECO:0000313" key="2">
    <source>
        <dbReference type="Proteomes" id="UP000654918"/>
    </source>
</evidence>
<reference evidence="1" key="1">
    <citation type="journal article" date="2020" name="Phytopathology">
        <title>Genome Sequence Resources of Colletotrichum truncatum, C. plurivorum, C. musicola, and C. sojae: Four Species Pathogenic to Soybean (Glycine max).</title>
        <authorList>
            <person name="Rogerio F."/>
            <person name="Boufleur T.R."/>
            <person name="Ciampi-Guillardi M."/>
            <person name="Sukno S.A."/>
            <person name="Thon M.R."/>
            <person name="Massola Junior N.S."/>
            <person name="Baroncelli R."/>
        </authorList>
    </citation>
    <scope>NUCLEOTIDE SEQUENCE</scope>
    <source>
        <strain evidence="1">LFN00145</strain>
    </source>
</reference>
<gene>
    <name evidence="1" type="ORF">CPLU01_11168</name>
</gene>
<keyword evidence="2" id="KW-1185">Reference proteome</keyword>
<name>A0A8H6K2W0_9PEZI</name>
<protein>
    <submittedName>
        <fullName evidence="1">Uncharacterized protein</fullName>
    </submittedName>
</protein>
<proteinExistence type="predicted"/>